<dbReference type="SUPFAM" id="SSF53335">
    <property type="entry name" value="S-adenosyl-L-methionine-dependent methyltransferases"/>
    <property type="match status" value="1"/>
</dbReference>
<feature type="domain" description="Methyltransferase" evidence="2">
    <location>
        <begin position="73"/>
        <end position="167"/>
    </location>
</feature>
<dbReference type="InterPro" id="IPR029063">
    <property type="entry name" value="SAM-dependent_MTases_sf"/>
</dbReference>
<protein>
    <recommendedName>
        <fullName evidence="2">Methyltransferase domain-containing protein</fullName>
    </recommendedName>
</protein>
<evidence type="ECO:0000313" key="4">
    <source>
        <dbReference type="Proteomes" id="UP000635606"/>
    </source>
</evidence>
<evidence type="ECO:0000256" key="1">
    <source>
        <dbReference type="ARBA" id="ARBA00022679"/>
    </source>
</evidence>
<proteinExistence type="predicted"/>
<evidence type="ECO:0000313" key="3">
    <source>
        <dbReference type="EMBL" id="GIJ71679.1"/>
    </source>
</evidence>
<comment type="caution">
    <text evidence="3">The sequence shown here is derived from an EMBL/GenBank/DDBJ whole genome shotgun (WGS) entry which is preliminary data.</text>
</comment>
<dbReference type="RefSeq" id="WP_203931522.1">
    <property type="nucleotide sequence ID" value="NZ_BOPH01000088.1"/>
</dbReference>
<dbReference type="CDD" id="cd02440">
    <property type="entry name" value="AdoMet_MTases"/>
    <property type="match status" value="1"/>
</dbReference>
<dbReference type="PANTHER" id="PTHR43861">
    <property type="entry name" value="TRANS-ACONITATE 2-METHYLTRANSFERASE-RELATED"/>
    <property type="match status" value="1"/>
</dbReference>
<accession>A0A8J4EEE5</accession>
<dbReference type="InterPro" id="IPR041698">
    <property type="entry name" value="Methyltransf_25"/>
</dbReference>
<dbReference type="Gene3D" id="3.40.50.150">
    <property type="entry name" value="Vaccinia Virus protein VP39"/>
    <property type="match status" value="1"/>
</dbReference>
<organism evidence="3 4">
    <name type="scientific">Virgisporangium ochraceum</name>
    <dbReference type="NCBI Taxonomy" id="65505"/>
    <lineage>
        <taxon>Bacteria</taxon>
        <taxon>Bacillati</taxon>
        <taxon>Actinomycetota</taxon>
        <taxon>Actinomycetes</taxon>
        <taxon>Micromonosporales</taxon>
        <taxon>Micromonosporaceae</taxon>
        <taxon>Virgisporangium</taxon>
    </lineage>
</organism>
<dbReference type="Proteomes" id="UP000635606">
    <property type="component" value="Unassembled WGS sequence"/>
</dbReference>
<gene>
    <name evidence="3" type="ORF">Voc01_065960</name>
</gene>
<dbReference type="AlphaFoldDB" id="A0A8J4EEE5"/>
<sequence>MTMFTRLRTMNTRPPIFAHDTVEELWTEPHRAERMLRHHLDGSNDLASRTTAFIERSVRWMTGTFGLGHGTAVADLGCGPGLYTNRLARTGAAVVGVDFSVGSIDHARRVADRAGLTVEYVAANYLTYRTCHRFDVVILIFCDFCALGPGQRGRLLSTVRTLLKPGGYFLFDVWSLAAFDASRESATYAPMLDDGFWSPHPYFGFRNTFRYELEKVTLDRYEIVEENRTSVFCNWLQHFDDAALMTELEASGLRCDRLLGDVAGTPYDPSAHGFAIVAGPA</sequence>
<keyword evidence="1" id="KW-0808">Transferase</keyword>
<dbReference type="Pfam" id="PF13649">
    <property type="entry name" value="Methyltransf_25"/>
    <property type="match status" value="1"/>
</dbReference>
<dbReference type="GO" id="GO:0016740">
    <property type="term" value="F:transferase activity"/>
    <property type="evidence" value="ECO:0007669"/>
    <property type="project" value="UniProtKB-KW"/>
</dbReference>
<dbReference type="EMBL" id="BOPH01000088">
    <property type="protein sequence ID" value="GIJ71679.1"/>
    <property type="molecule type" value="Genomic_DNA"/>
</dbReference>
<evidence type="ECO:0000259" key="2">
    <source>
        <dbReference type="Pfam" id="PF13649"/>
    </source>
</evidence>
<name>A0A8J4EEE5_9ACTN</name>
<reference evidence="3" key="1">
    <citation type="submission" date="2021-01" db="EMBL/GenBank/DDBJ databases">
        <title>Whole genome shotgun sequence of Virgisporangium ochraceum NBRC 16418.</title>
        <authorList>
            <person name="Komaki H."/>
            <person name="Tamura T."/>
        </authorList>
    </citation>
    <scope>NUCLEOTIDE SEQUENCE</scope>
    <source>
        <strain evidence="3">NBRC 16418</strain>
    </source>
</reference>
<keyword evidence="4" id="KW-1185">Reference proteome</keyword>